<feature type="domain" description="Methyltransferase type 11" evidence="1">
    <location>
        <begin position="62"/>
        <end position="157"/>
    </location>
</feature>
<dbReference type="RefSeq" id="WP_201262745.1">
    <property type="nucleotide sequence ID" value="NZ_BFAG01000007.1"/>
</dbReference>
<dbReference type="EMBL" id="BFAG01000007">
    <property type="protein sequence ID" value="GBF06198.1"/>
    <property type="molecule type" value="Genomic_DNA"/>
</dbReference>
<dbReference type="GO" id="GO:0008757">
    <property type="term" value="F:S-adenosylmethionine-dependent methyltransferase activity"/>
    <property type="evidence" value="ECO:0007669"/>
    <property type="project" value="InterPro"/>
</dbReference>
<keyword evidence="3" id="KW-1185">Reference proteome</keyword>
<sequence length="258" mass="28346">MTEQHNRHAWNAIAALGESPYARPVTPETVAAARRGEWTVMLTDTKPLPRAWLPDVRGLDLLCLASGGGQQGPILAAAGANVTVFDLSEGQLALDREVADREGLSLRLMQGSMTDLSAFGDGSFDVIVHPVSNVFVSDVRPVWREAYRVLRPGGSLLVGFLNPAMFIFDLDHLDETGELRVRYPLPYVEEAHLSPERLEMYQREGRPLHFSHSLTEQIAGQLEAGFLIAGLYEDDHGMNGDLVSSYLPTQLATRAVKV</sequence>
<dbReference type="InterPro" id="IPR029063">
    <property type="entry name" value="SAM-dependent_MTases_sf"/>
</dbReference>
<dbReference type="Pfam" id="PF08241">
    <property type="entry name" value="Methyltransf_11"/>
    <property type="match status" value="1"/>
</dbReference>
<accession>A0A2I9DIS9</accession>
<protein>
    <recommendedName>
        <fullName evidence="1">Methyltransferase type 11 domain-containing protein</fullName>
    </recommendedName>
</protein>
<organism evidence="2 3">
    <name type="scientific">Deinococcus aerius</name>
    <dbReference type="NCBI Taxonomy" id="200253"/>
    <lineage>
        <taxon>Bacteria</taxon>
        <taxon>Thermotogati</taxon>
        <taxon>Deinococcota</taxon>
        <taxon>Deinococci</taxon>
        <taxon>Deinococcales</taxon>
        <taxon>Deinococcaceae</taxon>
        <taxon>Deinococcus</taxon>
    </lineage>
</organism>
<dbReference type="PANTHER" id="PTHR42912:SF6">
    <property type="entry name" value="METHYLTRANSFERASE TYPE 11 DOMAIN-CONTAINING PROTEIN"/>
    <property type="match status" value="1"/>
</dbReference>
<dbReference type="AlphaFoldDB" id="A0A2I9DIS9"/>
<dbReference type="Proteomes" id="UP000236569">
    <property type="component" value="Unassembled WGS sequence"/>
</dbReference>
<dbReference type="InterPro" id="IPR013216">
    <property type="entry name" value="Methyltransf_11"/>
</dbReference>
<dbReference type="SUPFAM" id="SSF53335">
    <property type="entry name" value="S-adenosyl-L-methionine-dependent methyltransferases"/>
    <property type="match status" value="1"/>
</dbReference>
<comment type="caution">
    <text evidence="2">The sequence shown here is derived from an EMBL/GenBank/DDBJ whole genome shotgun (WGS) entry which is preliminary data.</text>
</comment>
<proteinExistence type="predicted"/>
<gene>
    <name evidence="2" type="ORF">DAERI_070196</name>
</gene>
<dbReference type="PANTHER" id="PTHR42912">
    <property type="entry name" value="METHYLTRANSFERASE"/>
    <property type="match status" value="1"/>
</dbReference>
<dbReference type="Gene3D" id="3.40.50.150">
    <property type="entry name" value="Vaccinia Virus protein VP39"/>
    <property type="match status" value="1"/>
</dbReference>
<evidence type="ECO:0000313" key="3">
    <source>
        <dbReference type="Proteomes" id="UP000236569"/>
    </source>
</evidence>
<dbReference type="InterPro" id="IPR050508">
    <property type="entry name" value="Methyltransf_Superfamily"/>
</dbReference>
<evidence type="ECO:0000259" key="1">
    <source>
        <dbReference type="Pfam" id="PF08241"/>
    </source>
</evidence>
<reference evidence="3" key="1">
    <citation type="submission" date="2018-01" db="EMBL/GenBank/DDBJ databases">
        <title>Draft Genome Sequence of the Radioresistant Bacterium Deinococcus aerius TR0125, Isolated from the Higher Atmosphere above Japan.</title>
        <authorList>
            <person name="Satoh K."/>
            <person name="Arai H."/>
            <person name="Sanzen T."/>
            <person name="Kawaguchi Y."/>
            <person name="Hayashi H."/>
            <person name="Yokobori S."/>
            <person name="Yamagishi A."/>
            <person name="Oono Y."/>
            <person name="Narumi I."/>
        </authorList>
    </citation>
    <scope>NUCLEOTIDE SEQUENCE [LARGE SCALE GENOMIC DNA]</scope>
    <source>
        <strain evidence="3">TR0125</strain>
    </source>
</reference>
<name>A0A2I9DIS9_9DEIO</name>
<dbReference type="CDD" id="cd02440">
    <property type="entry name" value="AdoMet_MTases"/>
    <property type="match status" value="1"/>
</dbReference>
<evidence type="ECO:0000313" key="2">
    <source>
        <dbReference type="EMBL" id="GBF06198.1"/>
    </source>
</evidence>